<feature type="compositionally biased region" description="Low complexity" evidence="1">
    <location>
        <begin position="294"/>
        <end position="305"/>
    </location>
</feature>
<dbReference type="NCBIfam" id="TIGR03605">
    <property type="entry name" value="antibiot_sagB"/>
    <property type="match status" value="1"/>
</dbReference>
<dbReference type="PANTHER" id="PTHR43745:SF2">
    <property type="entry name" value="NITROREDUCTASE MJ1384-RELATED"/>
    <property type="match status" value="1"/>
</dbReference>
<dbReference type="Gene3D" id="3.40.109.10">
    <property type="entry name" value="NADH Oxidase"/>
    <property type="match status" value="2"/>
</dbReference>
<feature type="compositionally biased region" description="Low complexity" evidence="1">
    <location>
        <begin position="261"/>
        <end position="278"/>
    </location>
</feature>
<name>A0A543J444_9ACTN</name>
<dbReference type="AlphaFoldDB" id="A0A543J444"/>
<comment type="caution">
    <text evidence="2">The sequence shown here is derived from an EMBL/GenBank/DDBJ whole genome shotgun (WGS) entry which is preliminary data.</text>
</comment>
<dbReference type="CDD" id="cd02142">
    <property type="entry name" value="McbC_SagB-like_oxidoreductase"/>
    <property type="match status" value="1"/>
</dbReference>
<dbReference type="EMBL" id="VFPQ01000001">
    <property type="protein sequence ID" value="TQM77582.1"/>
    <property type="molecule type" value="Genomic_DNA"/>
</dbReference>
<sequence length="531" mass="55589">MHHAATAAAATVPGEATRRYLAALRDRGPLTIDRSTAPTRHKRYPGAPRIVLPWPTSPDRTGLSAVGELLRELLGVARLIWFHQVDDTGRPVGGPPVLLLGRPAPSGGALYPIEAYLAVGGPETAGLYHYDPVHHLLERVRDGDHRAALAGIPDVAPAVRPDVVLVLSAVFWRSMFKYGDLGYRLVCQETGVLLAQALAVGERLGMTGEIRLRFADPRLDRLLGLDGRREGALAVLVLELPDGPVRPGRPVDPGDPPPAVPESTPAPRRMPPGGAAAALHEATRNAAPPTREVPGATSPGGAPAAREATEFALPPAPAVRLADGVPYRASPPVGFRPVPLAADTLAAVLAAAAGPYPSDLARDAPATELYLLALRVGGLRPGAYRYDRERRVLCRVAGESAVAGVLGGRLLPNTRIALPGAAAALIPAGDPLAGVPRHGDRWYRMQQIETGLLLQRATLAAAALGLTARIHSDGANETTDRVLGLAGTSRRSLSFLCIGTPRAGGPALARPIPAGPRKGGGHPQITYGRQC</sequence>
<feature type="region of interest" description="Disordered" evidence="1">
    <location>
        <begin position="507"/>
        <end position="531"/>
    </location>
</feature>
<evidence type="ECO:0000313" key="2">
    <source>
        <dbReference type="EMBL" id="TQM77582.1"/>
    </source>
</evidence>
<accession>A0A543J444</accession>
<protein>
    <submittedName>
        <fullName evidence="2">SagB-type dehydrogenase family enzyme</fullName>
    </submittedName>
</protein>
<dbReference type="RefSeq" id="WP_142261287.1">
    <property type="nucleotide sequence ID" value="NZ_BMPV01000002.1"/>
</dbReference>
<evidence type="ECO:0000256" key="1">
    <source>
        <dbReference type="SAM" id="MobiDB-lite"/>
    </source>
</evidence>
<dbReference type="SUPFAM" id="SSF55469">
    <property type="entry name" value="FMN-dependent nitroreductase-like"/>
    <property type="match status" value="2"/>
</dbReference>
<evidence type="ECO:0000313" key="3">
    <source>
        <dbReference type="Proteomes" id="UP000319213"/>
    </source>
</evidence>
<reference evidence="2 3" key="1">
    <citation type="submission" date="2019-06" db="EMBL/GenBank/DDBJ databases">
        <title>Sequencing the genomes of 1000 actinobacteria strains.</title>
        <authorList>
            <person name="Klenk H.-P."/>
        </authorList>
    </citation>
    <scope>NUCLEOTIDE SEQUENCE [LARGE SCALE GENOMIC DNA]</scope>
    <source>
        <strain evidence="2 3">DSM 43186</strain>
    </source>
</reference>
<dbReference type="InterPro" id="IPR052544">
    <property type="entry name" value="Bacteriocin_Proc_Enz"/>
</dbReference>
<feature type="region of interest" description="Disordered" evidence="1">
    <location>
        <begin position="244"/>
        <end position="306"/>
    </location>
</feature>
<dbReference type="GO" id="GO:0016491">
    <property type="term" value="F:oxidoreductase activity"/>
    <property type="evidence" value="ECO:0007669"/>
    <property type="project" value="InterPro"/>
</dbReference>
<dbReference type="Proteomes" id="UP000319213">
    <property type="component" value="Unassembled WGS sequence"/>
</dbReference>
<keyword evidence="3" id="KW-1185">Reference proteome</keyword>
<gene>
    <name evidence="2" type="ORF">FHX40_4351</name>
</gene>
<proteinExistence type="predicted"/>
<dbReference type="PANTHER" id="PTHR43745">
    <property type="entry name" value="NITROREDUCTASE MJ1384-RELATED"/>
    <property type="match status" value="1"/>
</dbReference>
<dbReference type="InterPro" id="IPR020051">
    <property type="entry name" value="SagB-type_dehydrogenase"/>
</dbReference>
<dbReference type="OrthoDB" id="3723182at2"/>
<organism evidence="2 3">
    <name type="scientific">Thermopolyspora flexuosa</name>
    <dbReference type="NCBI Taxonomy" id="103836"/>
    <lineage>
        <taxon>Bacteria</taxon>
        <taxon>Bacillati</taxon>
        <taxon>Actinomycetota</taxon>
        <taxon>Actinomycetes</taxon>
        <taxon>Streptosporangiales</taxon>
        <taxon>Streptosporangiaceae</taxon>
        <taxon>Thermopolyspora</taxon>
    </lineage>
</organism>
<dbReference type="InterPro" id="IPR000415">
    <property type="entry name" value="Nitroreductase-like"/>
</dbReference>